<sequence>MISKLYETPLPASRTGPLYNAFSYPTKISPEAIAIFIATHTRPGATVLDTFGGSGTTGLAALLCDSPTDVMKEMASKIGVTPEWGPREAHIYDIGVLGSFVANTLCSPPTSQDFTRALESFFSKADEKIGWMYEAYNLDGGDGYIRHVIWSDVLQCAHCDKALPYFDVCTQQEPLKFLDHFLCPFCSEKNEAKNCRRAHEVVFDDLTNESITRKKRIPVRVYGQSGKNKWYRDVTEHDINIIDKIYSLSLPSSAPNKVIEWGDLYRSGYHYGITHLHHFYTRRNFYVISALWELTLNYEKEIRDVLQLLILSYNSSHSTLMTRVVAKKGQKDFVLTGAQSGVLYVSSLPVEKNILVGLKRKSIAFEKAFELIRGSSSRVIVKNMSSEQLPIADGSIDYVFTDPPFGDYIPYAELNQINELWLGSTTDRSKEIIVSKAQDKSVEQYGVMMSSVFSEIERTLNPHGKATVVFHSAKSKIWQELANAYSKAGLIVKYTSVLDKLQASFKQTNSTISVKGDPLILLTKGDVNQYYELDTYPLMEEIFRGVDFNDVDELTPERLYSRYINKCLKKGIHVEMDAEEFYKAAFVVLGGKS</sequence>
<name>A0A4U1Z127_9VIBR</name>
<evidence type="ECO:0000256" key="3">
    <source>
        <dbReference type="ARBA" id="ARBA00022679"/>
    </source>
</evidence>
<evidence type="ECO:0000256" key="1">
    <source>
        <dbReference type="ARBA" id="ARBA00006594"/>
    </source>
</evidence>
<feature type="domain" description="DNA methylase N-4/N-6" evidence="4">
    <location>
        <begin position="22"/>
        <end position="62"/>
    </location>
</feature>
<dbReference type="SUPFAM" id="SSF53335">
    <property type="entry name" value="S-adenosyl-L-methionine-dependent methyltransferases"/>
    <property type="match status" value="2"/>
</dbReference>
<dbReference type="GO" id="GO:0032259">
    <property type="term" value="P:methylation"/>
    <property type="evidence" value="ECO:0007669"/>
    <property type="project" value="UniProtKB-KW"/>
</dbReference>
<protein>
    <submittedName>
        <fullName evidence="5">Site-specific DNA-methyltransferase</fullName>
    </submittedName>
</protein>
<dbReference type="InterPro" id="IPR002941">
    <property type="entry name" value="DNA_methylase_N4/N6"/>
</dbReference>
<gene>
    <name evidence="5" type="ORF">FCV52_04090</name>
</gene>
<dbReference type="Pfam" id="PF01555">
    <property type="entry name" value="N6_N4_Mtase"/>
    <property type="match status" value="1"/>
</dbReference>
<comment type="caution">
    <text evidence="5">The sequence shown here is derived from an EMBL/GenBank/DDBJ whole genome shotgun (WGS) entry which is preliminary data.</text>
</comment>
<dbReference type="AlphaFoldDB" id="A0A4U1Z127"/>
<dbReference type="EMBL" id="SYUW01000011">
    <property type="protein sequence ID" value="TKF27764.1"/>
    <property type="molecule type" value="Genomic_DNA"/>
</dbReference>
<keyword evidence="3 5" id="KW-0808">Transferase</keyword>
<organism evidence="5 6">
    <name type="scientific">Vibrio kanaloae</name>
    <dbReference type="NCBI Taxonomy" id="170673"/>
    <lineage>
        <taxon>Bacteria</taxon>
        <taxon>Pseudomonadati</taxon>
        <taxon>Pseudomonadota</taxon>
        <taxon>Gammaproteobacteria</taxon>
        <taxon>Vibrionales</taxon>
        <taxon>Vibrionaceae</taxon>
        <taxon>Vibrio</taxon>
    </lineage>
</organism>
<dbReference type="PROSITE" id="PS00092">
    <property type="entry name" value="N6_MTASE"/>
    <property type="match status" value="1"/>
</dbReference>
<dbReference type="InterPro" id="IPR002052">
    <property type="entry name" value="DNA_methylase_N6_adenine_CS"/>
</dbReference>
<reference evidence="5 6" key="1">
    <citation type="submission" date="2019-04" db="EMBL/GenBank/DDBJ databases">
        <title>A reverse ecology approach based on a biological definition of microbial populations.</title>
        <authorList>
            <person name="Arevalo P."/>
            <person name="Vaninsberghe D."/>
            <person name="Elsherbini J."/>
            <person name="Gore J."/>
            <person name="Polz M."/>
        </authorList>
    </citation>
    <scope>NUCLEOTIDE SEQUENCE [LARGE SCALE GENOMIC DNA]</scope>
    <source>
        <strain evidence="5 6">10N.261.46.E4</strain>
    </source>
</reference>
<evidence type="ECO:0000259" key="4">
    <source>
        <dbReference type="Pfam" id="PF01555"/>
    </source>
</evidence>
<evidence type="ECO:0000313" key="6">
    <source>
        <dbReference type="Proteomes" id="UP000305234"/>
    </source>
</evidence>
<dbReference type="GO" id="GO:0003677">
    <property type="term" value="F:DNA binding"/>
    <property type="evidence" value="ECO:0007669"/>
    <property type="project" value="InterPro"/>
</dbReference>
<accession>A0A4U1Z127</accession>
<dbReference type="RefSeq" id="WP_136997266.1">
    <property type="nucleotide sequence ID" value="NZ_SYUW01000011.1"/>
</dbReference>
<dbReference type="GO" id="GO:0008170">
    <property type="term" value="F:N-methyltransferase activity"/>
    <property type="evidence" value="ECO:0007669"/>
    <property type="project" value="InterPro"/>
</dbReference>
<dbReference type="Gene3D" id="3.40.50.150">
    <property type="entry name" value="Vaccinia Virus protein VP39"/>
    <property type="match status" value="2"/>
</dbReference>
<evidence type="ECO:0000256" key="2">
    <source>
        <dbReference type="ARBA" id="ARBA00022603"/>
    </source>
</evidence>
<dbReference type="Proteomes" id="UP000305234">
    <property type="component" value="Unassembled WGS sequence"/>
</dbReference>
<comment type="similarity">
    <text evidence="1">Belongs to the N(4)/N(6)-methyltransferase family.</text>
</comment>
<proteinExistence type="inferred from homology"/>
<keyword evidence="2 5" id="KW-0489">Methyltransferase</keyword>
<evidence type="ECO:0000313" key="5">
    <source>
        <dbReference type="EMBL" id="TKF27764.1"/>
    </source>
</evidence>
<dbReference type="InterPro" id="IPR029063">
    <property type="entry name" value="SAM-dependent_MTases_sf"/>
</dbReference>